<dbReference type="Proteomes" id="UP001611580">
    <property type="component" value="Unassembled WGS sequence"/>
</dbReference>
<dbReference type="RefSeq" id="WP_397405419.1">
    <property type="nucleotide sequence ID" value="NZ_JBIRYI010000008.1"/>
</dbReference>
<accession>A0ABW7XL26</accession>
<dbReference type="Gene3D" id="2.40.30.100">
    <property type="entry name" value="AF2212/PG0164-like"/>
    <property type="match status" value="1"/>
</dbReference>
<reference evidence="1 2" key="1">
    <citation type="submission" date="2024-10" db="EMBL/GenBank/DDBJ databases">
        <title>The Natural Products Discovery Center: Release of the First 8490 Sequenced Strains for Exploring Actinobacteria Biosynthetic Diversity.</title>
        <authorList>
            <person name="Kalkreuter E."/>
            <person name="Kautsar S.A."/>
            <person name="Yang D."/>
            <person name="Bader C.D."/>
            <person name="Teijaro C.N."/>
            <person name="Fluegel L."/>
            <person name="Davis C.M."/>
            <person name="Simpson J.R."/>
            <person name="Lauterbach L."/>
            <person name="Steele A.D."/>
            <person name="Gui C."/>
            <person name="Meng S."/>
            <person name="Li G."/>
            <person name="Viehrig K."/>
            <person name="Ye F."/>
            <person name="Su P."/>
            <person name="Kiefer A.F."/>
            <person name="Nichols A."/>
            <person name="Cepeda A.J."/>
            <person name="Yan W."/>
            <person name="Fan B."/>
            <person name="Jiang Y."/>
            <person name="Adhikari A."/>
            <person name="Zheng C.-J."/>
            <person name="Schuster L."/>
            <person name="Cowan T.M."/>
            <person name="Smanski M.J."/>
            <person name="Chevrette M.G."/>
            <person name="De Carvalho L.P.S."/>
            <person name="Shen B."/>
        </authorList>
    </citation>
    <scope>NUCLEOTIDE SEQUENCE [LARGE SCALE GENOMIC DNA]</scope>
    <source>
        <strain evidence="1 2">NPDC019481</strain>
    </source>
</reference>
<dbReference type="EMBL" id="JBIRYI010000008">
    <property type="protein sequence ID" value="MFI2488231.1"/>
    <property type="molecule type" value="Genomic_DNA"/>
</dbReference>
<dbReference type="Pfam" id="PF08922">
    <property type="entry name" value="DUF1905"/>
    <property type="match status" value="1"/>
</dbReference>
<dbReference type="SUPFAM" id="SSF141694">
    <property type="entry name" value="AF2212/PG0164-like"/>
    <property type="match status" value="1"/>
</dbReference>
<evidence type="ECO:0000313" key="2">
    <source>
        <dbReference type="Proteomes" id="UP001611580"/>
    </source>
</evidence>
<keyword evidence="2" id="KW-1185">Reference proteome</keyword>
<name>A0ABW7XL26_9MICO</name>
<organism evidence="1 2">
    <name type="scientific">Promicromonospora kroppenstedtii</name>
    <dbReference type="NCBI Taxonomy" id="440482"/>
    <lineage>
        <taxon>Bacteria</taxon>
        <taxon>Bacillati</taxon>
        <taxon>Actinomycetota</taxon>
        <taxon>Actinomycetes</taxon>
        <taxon>Micrococcales</taxon>
        <taxon>Promicromonosporaceae</taxon>
        <taxon>Promicromonospora</taxon>
    </lineage>
</organism>
<gene>
    <name evidence="1" type="ORF">ACH47X_15045</name>
</gene>
<evidence type="ECO:0000313" key="1">
    <source>
        <dbReference type="EMBL" id="MFI2488231.1"/>
    </source>
</evidence>
<dbReference type="InterPro" id="IPR037079">
    <property type="entry name" value="AF2212/PG0164-like_sf"/>
</dbReference>
<proteinExistence type="predicted"/>
<sequence>MGAVQIEFAAPLWQWQARTDSWWFVTVPPEQSDELADLPLPPRGFGSIRVRVTVGETTWTTSVFPSDSDGGYVLPMKKKVREAEGLVPAKPVRVALETIDV</sequence>
<comment type="caution">
    <text evidence="1">The sequence shown here is derived from an EMBL/GenBank/DDBJ whole genome shotgun (WGS) entry which is preliminary data.</text>
</comment>
<protein>
    <submittedName>
        <fullName evidence="1">DUF1905 domain-containing protein</fullName>
    </submittedName>
</protein>
<dbReference type="InterPro" id="IPR015018">
    <property type="entry name" value="DUF1905"/>
</dbReference>